<evidence type="ECO:0000313" key="3">
    <source>
        <dbReference type="Proteomes" id="UP000799324"/>
    </source>
</evidence>
<accession>A0A6A6TNJ2</accession>
<evidence type="ECO:0000259" key="1">
    <source>
        <dbReference type="PROSITE" id="PS00028"/>
    </source>
</evidence>
<dbReference type="Proteomes" id="UP000799324">
    <property type="component" value="Unassembled WGS sequence"/>
</dbReference>
<dbReference type="AlphaFoldDB" id="A0A6A6TNJ2"/>
<dbReference type="EMBL" id="MU004297">
    <property type="protein sequence ID" value="KAF2660777.1"/>
    <property type="molecule type" value="Genomic_DNA"/>
</dbReference>
<name>A0A6A6TNJ2_9PLEO</name>
<dbReference type="PROSITE" id="PS00028">
    <property type="entry name" value="ZINC_FINGER_C2H2_1"/>
    <property type="match status" value="1"/>
</dbReference>
<keyword evidence="3" id="KW-1185">Reference proteome</keyword>
<reference evidence="2" key="1">
    <citation type="journal article" date="2020" name="Stud. Mycol.">
        <title>101 Dothideomycetes genomes: a test case for predicting lifestyles and emergence of pathogens.</title>
        <authorList>
            <person name="Haridas S."/>
            <person name="Albert R."/>
            <person name="Binder M."/>
            <person name="Bloem J."/>
            <person name="Labutti K."/>
            <person name="Salamov A."/>
            <person name="Andreopoulos B."/>
            <person name="Baker S."/>
            <person name="Barry K."/>
            <person name="Bills G."/>
            <person name="Bluhm B."/>
            <person name="Cannon C."/>
            <person name="Castanera R."/>
            <person name="Culley D."/>
            <person name="Daum C."/>
            <person name="Ezra D."/>
            <person name="Gonzalez J."/>
            <person name="Henrissat B."/>
            <person name="Kuo A."/>
            <person name="Liang C."/>
            <person name="Lipzen A."/>
            <person name="Lutzoni F."/>
            <person name="Magnuson J."/>
            <person name="Mondo S."/>
            <person name="Nolan M."/>
            <person name="Ohm R."/>
            <person name="Pangilinan J."/>
            <person name="Park H.-J."/>
            <person name="Ramirez L."/>
            <person name="Alfaro M."/>
            <person name="Sun H."/>
            <person name="Tritt A."/>
            <person name="Yoshinaga Y."/>
            <person name="Zwiers L.-H."/>
            <person name="Turgeon B."/>
            <person name="Goodwin S."/>
            <person name="Spatafora J."/>
            <person name="Crous P."/>
            <person name="Grigoriev I."/>
        </authorList>
    </citation>
    <scope>NUCLEOTIDE SEQUENCE</scope>
    <source>
        <strain evidence="2">CBS 122681</strain>
    </source>
</reference>
<feature type="domain" description="C2H2-type" evidence="1">
    <location>
        <begin position="31"/>
        <end position="51"/>
    </location>
</feature>
<sequence>MDCTEHVQLESSDAPLKHQKAHGDKAILHHCLPCGVIMCSAKTLEEHKRIHANITILNYPHLHTFRFPWYTLDLKDGKTPKNDTLQFVYSREPEPWSRGNDVSVTITKDGDVSWQPLLLLAYPLQESLQIGDSRRIQRIRDAATKRLKVLGMDTKFIRRVYKKTTPAVREP</sequence>
<proteinExistence type="predicted"/>
<dbReference type="InterPro" id="IPR013087">
    <property type="entry name" value="Znf_C2H2_type"/>
</dbReference>
<gene>
    <name evidence="2" type="ORF">K491DRAFT_15801</name>
</gene>
<protein>
    <recommendedName>
        <fullName evidence="1">C2H2-type domain-containing protein</fullName>
    </recommendedName>
</protein>
<evidence type="ECO:0000313" key="2">
    <source>
        <dbReference type="EMBL" id="KAF2660777.1"/>
    </source>
</evidence>
<organism evidence="2 3">
    <name type="scientific">Lophiostoma macrostomum CBS 122681</name>
    <dbReference type="NCBI Taxonomy" id="1314788"/>
    <lineage>
        <taxon>Eukaryota</taxon>
        <taxon>Fungi</taxon>
        <taxon>Dikarya</taxon>
        <taxon>Ascomycota</taxon>
        <taxon>Pezizomycotina</taxon>
        <taxon>Dothideomycetes</taxon>
        <taxon>Pleosporomycetidae</taxon>
        <taxon>Pleosporales</taxon>
        <taxon>Lophiostomataceae</taxon>
        <taxon>Lophiostoma</taxon>
    </lineage>
</organism>